<sequence length="87" mass="9423">MAVMADPSMAQRKALAKKGQAIPNKDSGGSYPVRNRAELKDAIQAVGRAGSPEDQAKVRRFIMKRARALDLSSMIPPNWNPDGTTKS</sequence>
<dbReference type="Proteomes" id="UP000683386">
    <property type="component" value="Segment"/>
</dbReference>
<dbReference type="EMBL" id="MW822144">
    <property type="protein sequence ID" value="QWT29792.1"/>
    <property type="molecule type" value="Genomic_DNA"/>
</dbReference>
<proteinExistence type="predicted"/>
<accession>A0A8F2IW96</accession>
<reference evidence="2" key="1">
    <citation type="submission" date="2021-03" db="EMBL/GenBank/DDBJ databases">
        <authorList>
            <person name="Alqahtani R."/>
            <person name="Behailu E."/>
            <person name="Cappabianca D.W."/>
            <person name="Csanadi-Schwartz K.M."/>
            <person name="Dalal A.S."/>
            <person name="Fahim M.S."/>
            <person name="Franklin J.M."/>
            <person name="Gluckman M.H."/>
            <person name="Levine C.J."/>
            <person name="Martin N."/>
            <person name="Milza N."/>
            <person name="Najmabadi R."/>
            <person name="Newman A.M."/>
            <person name="Pajunar M."/>
            <person name="Qalawee I."/>
            <person name="Rizvi A."/>
            <person name="Samuel A."/>
            <person name="Smith A."/>
            <person name="Swann F.E."/>
            <person name="Sweeney P."/>
            <person name="Torres N.R."/>
            <person name="Ventrone L."/>
            <person name="Ventura L."/>
            <person name="Wroe M."/>
            <person name="Acquaye N.A."/>
            <person name="Agnes T.J."/>
            <person name="Ahmed A."/>
            <person name="Ahmed S."/>
            <person name="Amodu B.A."/>
            <person name="Arefeayne N.F."/>
            <person name="Asamoah-Frimpong E.A."/>
            <person name="Attaran A."/>
            <person name="Barragan J.M."/>
            <person name="Baumgarten L.N."/>
            <person name="Berhane B."/>
            <person name="Beyene A."/>
            <person name="Bhattarai B."/>
            <person name="Biondokin D.V."/>
            <person name="Boone B.K."/>
            <person name="Burney S.Z."/>
            <person name="Cayanan J.-R.T."/>
            <person name="Cesta G."/>
            <person name="Chang J."/>
            <person name="Chavez J."/>
            <person name="Chorbajian C."/>
            <person name="Christian S."/>
            <person name="Corns J.R."/>
            <person name="Corns N.R."/>
            <person name="Cowan J.T."/>
            <person name="Coyne C."/>
            <person name="Dadzie B."/>
            <person name="Datu D.-L.V."/>
            <person name="Deng B.C."/>
            <person name="Der L."/>
            <person name="Dickerson K."/>
            <person name="Dozier E."/>
            <person name="Egbunine A.O."/>
            <person name="Farooq M."/>
            <person name="Fonge A.E."/>
            <person name="Ghomsi-Nono M.P."/>
            <person name="Giampietro H."/>
            <person name="Gunnison R.P."/>
            <person name="Han S.H."/>
            <person name="Hennigan A.J."/>
            <person name="Hong A.N."/>
            <person name="Ijomor E.C."/>
            <person name="Jalali A."/>
            <person name="Jamil T.Z."/>
            <person name="Jenkins C.R."/>
            <person name="Joseph M.A."/>
            <person name="Jowanowitch O.J."/>
            <person name="Kang D."/>
            <person name="Khan A."/>
            <person name="Khan Z.K."/>
            <person name="Kiewe T."/>
            <person name="Kjerulf A.B."/>
            <person name="Kolosey V."/>
            <person name="Kurup M."/>
            <person name="Lee V.H."/>
            <person name="Llontop-Maldonado V."/>
            <person name="Long P."/>
            <person name="Lu N."/>
            <person name="Majekodunmi A."/>
            <person name="Malik H.W."/>
            <person name="Marcellino S.C."/>
            <person name="Martinez L.A."/>
            <person name="Meher F.N."/>
            <person name="Michelin M.A."/>
            <person name="Mitchell K.G."/>
            <person name="Mullens W.J."/>
            <person name="Nwakama C."/>
            <person name="Nwosu F.T."/>
            <person name="Oboh E.C."/>
            <person name="Odujinrin O."/>
            <person name="Ogunsan O."/>
            <person name="O'Neill K."/>
            <person name="Oxlaj J.A."/>
            <person name="Patel A.K."/>
            <person name="Patel B.R."/>
            <person name="Pham Q."/>
            <person name="Porter J."/>
            <person name="Portes J."/>
            <person name="Prokopenko A."/>
            <person name="Quraishi M."/>
            <person name="Qureshi M.-A."/>
            <person name="Rivera A."/>
            <person name="Rubalsky V."/>
            <person name="Saikali Y."/>
            <person name="Saqaf K."/>
            <person name="Saroya S.R."/>
            <person name="Seas A."/>
            <person name="Shadrick R.E."/>
            <person name="Sharda N."/>
            <person name="Sigindere M.T."/>
            <person name="Simbi V.G."/>
            <person name="Thuzar C."/>
            <person name="Tran K."/>
            <person name="Tran V.D."/>
            <person name="Trang W."/>
            <person name="Vaishnav N."/>
            <person name="Vuong K."/>
            <person name="Walker C."/>
            <person name="Wallace S.A."/>
            <person name="Warfield J.C."/>
            <person name="Wikina T."/>
            <person name="Wobbeking F.T."/>
            <person name="Worrent L.D."/>
            <person name="Yan T."/>
            <person name="Zehra A."/>
            <person name="Avazpour P."/>
            <person name="Kim F.M."/>
            <person name="Mason K."/>
            <person name="Nguyen D.A."/>
            <person name="Pettit S.M."/>
            <person name="Zhou O.J."/>
            <person name="Brissett D.L."/>
            <person name="Gualtieri C."/>
            <person name="Hufford T.M."/>
            <person name="Ko J.M."/>
            <person name="Novak J.K."/>
            <person name="Smith Z.M."/>
            <person name="Mayer-Bacon C."/>
            <person name="Erill I."/>
            <person name="Caruso S.M."/>
            <person name="Garlena R.A."/>
            <person name="Russell D.A."/>
            <person name="Pope W.H."/>
            <person name="Jacobs-Sera D."/>
            <person name="Hatfull G.F."/>
        </authorList>
    </citation>
    <scope>NUCLEOTIDE SEQUENCE</scope>
</reference>
<gene>
    <name evidence="2" type="primary">11</name>
    <name evidence="2" type="ORF">SEA_KIMJONGPHILL_11</name>
</gene>
<dbReference type="GeneID" id="77931483"/>
<protein>
    <submittedName>
        <fullName evidence="2">Uncharacterized protein</fullName>
    </submittedName>
</protein>
<dbReference type="KEGG" id="vg:77931483"/>
<feature type="region of interest" description="Disordered" evidence="1">
    <location>
        <begin position="1"/>
        <end position="34"/>
    </location>
</feature>
<name>A0A8F2IW96_9CAUD</name>
<keyword evidence="3" id="KW-1185">Reference proteome</keyword>
<organism evidence="2 3">
    <name type="scientific">Streptomyces phage KimJongPhill</name>
    <dbReference type="NCBI Taxonomy" id="2848886"/>
    <lineage>
        <taxon>Viruses</taxon>
        <taxon>Duplodnaviria</taxon>
        <taxon>Heunggongvirae</taxon>
        <taxon>Uroviricota</taxon>
        <taxon>Caudoviricetes</taxon>
        <taxon>Zukovirus</taxon>
        <taxon>Zukovirus phill</taxon>
    </lineage>
</organism>
<evidence type="ECO:0000313" key="3">
    <source>
        <dbReference type="Proteomes" id="UP000683386"/>
    </source>
</evidence>
<dbReference type="RefSeq" id="YP_010655617.1">
    <property type="nucleotide sequence ID" value="NC_070830.1"/>
</dbReference>
<evidence type="ECO:0000313" key="2">
    <source>
        <dbReference type="EMBL" id="QWT29792.1"/>
    </source>
</evidence>
<evidence type="ECO:0000256" key="1">
    <source>
        <dbReference type="SAM" id="MobiDB-lite"/>
    </source>
</evidence>